<feature type="domain" description="SpoVT-AbrB" evidence="3">
    <location>
        <begin position="2"/>
        <end position="47"/>
    </location>
</feature>
<evidence type="ECO:0000313" key="5">
    <source>
        <dbReference type="Proteomes" id="UP000589292"/>
    </source>
</evidence>
<keyword evidence="1 4" id="KW-0238">DNA-binding</keyword>
<gene>
    <name evidence="4" type="ORF">FG486_08980</name>
</gene>
<organism evidence="4 5">
    <name type="scientific">Sphingomonas ursincola</name>
    <dbReference type="NCBI Taxonomy" id="56361"/>
    <lineage>
        <taxon>Bacteria</taxon>
        <taxon>Pseudomonadati</taxon>
        <taxon>Pseudomonadota</taxon>
        <taxon>Alphaproteobacteria</taxon>
        <taxon>Sphingomonadales</taxon>
        <taxon>Sphingomonadaceae</taxon>
        <taxon>Sphingomonas</taxon>
    </lineage>
</organism>
<keyword evidence="5" id="KW-1185">Reference proteome</keyword>
<dbReference type="Pfam" id="PF04014">
    <property type="entry name" value="MazE_antitoxin"/>
    <property type="match status" value="1"/>
</dbReference>
<dbReference type="InterPro" id="IPR007159">
    <property type="entry name" value="SpoVT-AbrB_dom"/>
</dbReference>
<protein>
    <submittedName>
        <fullName evidence="4">AbrB/MazE/SpoVT family DNA-binding domain-containing protein</fullName>
    </submittedName>
</protein>
<dbReference type="SUPFAM" id="SSF89447">
    <property type="entry name" value="AbrB/MazE/MraZ-like"/>
    <property type="match status" value="1"/>
</dbReference>
<dbReference type="InterPro" id="IPR037914">
    <property type="entry name" value="SpoVT-AbrB_sf"/>
</dbReference>
<dbReference type="GO" id="GO:0003677">
    <property type="term" value="F:DNA binding"/>
    <property type="evidence" value="ECO:0007669"/>
    <property type="project" value="UniProtKB-UniRule"/>
</dbReference>
<dbReference type="RefSeq" id="WP_066281023.1">
    <property type="nucleotide sequence ID" value="NZ_BAAAGB010000001.1"/>
</dbReference>
<reference evidence="4 5" key="1">
    <citation type="journal article" date="1994" name="Int. J. Syst. Bacteriol.">
        <title>Phylogenetic positions of novel aerobic, bacteriochlorophyll a-containing bacteria and description of Roseococcus thiosulfatophilus gen. nov., sp. nov., Erythromicrobium ramosum gen. nov., sp. nov., and Erythrobacter litoralis sp. nov.</title>
        <authorList>
            <person name="Yurkov V."/>
            <person name="Stackebrandt E."/>
            <person name="Holmes A."/>
            <person name="Fuerst J.A."/>
            <person name="Hugenholtz P."/>
            <person name="Golecki J."/>
            <person name="Gad'on N."/>
            <person name="Gorlenko V.M."/>
            <person name="Kompantseva E.I."/>
            <person name="Drews G."/>
        </authorList>
    </citation>
    <scope>NUCLEOTIDE SEQUENCE [LARGE SCALE GENOMIC DNA]</scope>
    <source>
        <strain evidence="4 5">KR-99</strain>
    </source>
</reference>
<evidence type="ECO:0000313" key="4">
    <source>
        <dbReference type="EMBL" id="MBA1374471.1"/>
    </source>
</evidence>
<dbReference type="SMART" id="SM00966">
    <property type="entry name" value="SpoVT_AbrB"/>
    <property type="match status" value="1"/>
</dbReference>
<name>A0A7V8RDH0_9SPHN</name>
<proteinExistence type="predicted"/>
<sequence>MNDVTRLSAKGQIVIPKDVRDRLGWAQGRDLEVIPMGDGVMLRPVARTKRLSIEEATRELRQMYRHEGPPIPIERLSWSPDIDDPDMDAVAGR</sequence>
<dbReference type="Gene3D" id="2.10.260.10">
    <property type="match status" value="1"/>
</dbReference>
<dbReference type="AlphaFoldDB" id="A0A7V8RDH0"/>
<dbReference type="NCBIfam" id="TIGR01439">
    <property type="entry name" value="lp_hng_hel_AbrB"/>
    <property type="match status" value="1"/>
</dbReference>
<evidence type="ECO:0000256" key="2">
    <source>
        <dbReference type="SAM" id="MobiDB-lite"/>
    </source>
</evidence>
<dbReference type="Proteomes" id="UP000589292">
    <property type="component" value="Unassembled WGS sequence"/>
</dbReference>
<dbReference type="PROSITE" id="PS51740">
    <property type="entry name" value="SPOVT_ABRB"/>
    <property type="match status" value="1"/>
</dbReference>
<evidence type="ECO:0000256" key="1">
    <source>
        <dbReference type="PROSITE-ProRule" id="PRU01076"/>
    </source>
</evidence>
<feature type="region of interest" description="Disordered" evidence="2">
    <location>
        <begin position="70"/>
        <end position="93"/>
    </location>
</feature>
<dbReference type="EMBL" id="VDES01000002">
    <property type="protein sequence ID" value="MBA1374471.1"/>
    <property type="molecule type" value="Genomic_DNA"/>
</dbReference>
<accession>A0A7V8RDH0</accession>
<comment type="caution">
    <text evidence="4">The sequence shown here is derived from an EMBL/GenBank/DDBJ whole genome shotgun (WGS) entry which is preliminary data.</text>
</comment>
<evidence type="ECO:0000259" key="3">
    <source>
        <dbReference type="PROSITE" id="PS51740"/>
    </source>
</evidence>